<dbReference type="AlphaFoldDB" id="A0A1I9W0F8"/>
<feature type="compositionally biased region" description="Basic and acidic residues" evidence="1">
    <location>
        <begin position="123"/>
        <end position="137"/>
    </location>
</feature>
<evidence type="ECO:0000256" key="1">
    <source>
        <dbReference type="SAM" id="MobiDB-lite"/>
    </source>
</evidence>
<evidence type="ECO:0000313" key="2">
    <source>
        <dbReference type="EMBL" id="APA20292.1"/>
    </source>
</evidence>
<feature type="region of interest" description="Disordered" evidence="1">
    <location>
        <begin position="89"/>
        <end position="137"/>
    </location>
</feature>
<feature type="compositionally biased region" description="Polar residues" evidence="1">
    <location>
        <begin position="287"/>
        <end position="303"/>
    </location>
</feature>
<feature type="compositionally biased region" description="Polar residues" evidence="1">
    <location>
        <begin position="253"/>
        <end position="272"/>
    </location>
</feature>
<name>A0A1I9W0F8_POPTO</name>
<evidence type="ECO:0008006" key="3">
    <source>
        <dbReference type="Google" id="ProtNLM"/>
    </source>
</evidence>
<organism evidence="2">
    <name type="scientific">Populus tomentosa</name>
    <name type="common">Chinese white poplar</name>
    <dbReference type="NCBI Taxonomy" id="118781"/>
    <lineage>
        <taxon>Eukaryota</taxon>
        <taxon>Viridiplantae</taxon>
        <taxon>Streptophyta</taxon>
        <taxon>Embryophyta</taxon>
        <taxon>Tracheophyta</taxon>
        <taxon>Spermatophyta</taxon>
        <taxon>Magnoliopsida</taxon>
        <taxon>eudicotyledons</taxon>
        <taxon>Gunneridae</taxon>
        <taxon>Pentapetalae</taxon>
        <taxon>rosids</taxon>
        <taxon>fabids</taxon>
        <taxon>Malpighiales</taxon>
        <taxon>Salicaceae</taxon>
        <taxon>Saliceae</taxon>
        <taxon>Populus</taxon>
    </lineage>
</organism>
<protein>
    <recommendedName>
        <fullName evidence="3">BZIP domain-containing protein</fullName>
    </recommendedName>
</protein>
<proteinExistence type="predicted"/>
<dbReference type="EMBL" id="KT972557">
    <property type="protein sequence ID" value="APA20292.1"/>
    <property type="molecule type" value="Genomic_DNA"/>
</dbReference>
<feature type="region of interest" description="Disordered" evidence="1">
    <location>
        <begin position="232"/>
        <end position="303"/>
    </location>
</feature>
<accession>A0A1I9W0F8</accession>
<reference evidence="2" key="1">
    <citation type="submission" date="2015-10" db="EMBL/GenBank/DDBJ databases">
        <title>The patterns of DNA cytosine methylation of different tissues and organs in poplar.</title>
        <authorList>
            <person name="Zhang D."/>
            <person name="Wang Q."/>
        </authorList>
    </citation>
    <scope>NUCLEOTIDE SEQUENCE</scope>
</reference>
<sequence>MLEALSAKKKEFRGLRLSNWLAAYAIYQLDFRTLRLRPKQTIFGTNQIVQRLAVVKSNYTSSLDFEETYCLSLSLSHTLLHQIPANSMEGTPSELVGGDHNDQTVQPSAEDIRKEQRRQRDNKRKEREQSNQRELEKMKADYAELEKNYAEMRGKLKQVEHDVEQTREIRRRLEQIVDQQNIMIHMLQILIGMTPRNTFGTGEARLQVHHPPVSQSGTTGLRQSPVPQGWAHGNNVEQPSLTSGGDLFGDLNHLNSTYPPRTAMASGSSPRQGSPVVPQGRPHENNSEQPGSTYGDQFLNFNG</sequence>